<proteinExistence type="predicted"/>
<organism evidence="1">
    <name type="scientific">Dermatophagoides farinae</name>
    <name type="common">American house dust mite</name>
    <dbReference type="NCBI Taxonomy" id="6954"/>
    <lineage>
        <taxon>Eukaryota</taxon>
        <taxon>Metazoa</taxon>
        <taxon>Ecdysozoa</taxon>
        <taxon>Arthropoda</taxon>
        <taxon>Chelicerata</taxon>
        <taxon>Arachnida</taxon>
        <taxon>Acari</taxon>
        <taxon>Acariformes</taxon>
        <taxon>Sarcoptiformes</taxon>
        <taxon>Astigmata</taxon>
        <taxon>Psoroptidia</taxon>
        <taxon>Analgoidea</taxon>
        <taxon>Pyroglyphidae</taxon>
        <taxon>Dermatophagoidinae</taxon>
        <taxon>Dermatophagoides</taxon>
    </lineage>
</organism>
<accession>A0A9D4NTA6</accession>
<name>A0A9D4NTA6_DERFA</name>
<sequence>MLHNNQLISIEEILVKPPQNCRERPLRQFILFNRNSDLKICIYTLGARVMSYTVLLNHRLDSMLFGPKQTLTYCLTKNNEFIIEGSDIRRLQNLRSLLINPFFFNLNSVENDQRLDEHYLHIRTSHDSINVFSEQTNNNNNDDSSDNHVGCGNDDGNNPLYERFLHPSRPTIITQCLDGSDFVYSTNPSTIPGSLLIATLQYKNRIIEILLEIDSKCKSSLRILIKNGSIAFIPHEMSKFKVTYRFHW</sequence>
<evidence type="ECO:0000313" key="1">
    <source>
        <dbReference type="EMBL" id="KAH7637849.1"/>
    </source>
</evidence>
<dbReference type="EMBL" id="SDOV01000008">
    <property type="protein sequence ID" value="KAH7637849.1"/>
    <property type="molecule type" value="Genomic_DNA"/>
</dbReference>
<dbReference type="AlphaFoldDB" id="A0A9D4NTA6"/>
<gene>
    <name evidence="1" type="ORF">HUG17_8953</name>
</gene>
<comment type="caution">
    <text evidence="1">The sequence shown here is derived from an EMBL/GenBank/DDBJ whole genome shotgun (WGS) entry which is preliminary data.</text>
</comment>
<reference evidence="1" key="1">
    <citation type="submission" date="2020-06" db="EMBL/GenBank/DDBJ databases">
        <authorList>
            <person name="Ji K."/>
            <person name="Li J."/>
        </authorList>
    </citation>
    <scope>NUCLEOTIDE SEQUENCE</scope>
    <source>
        <strain evidence="1">JKM2019</strain>
        <tissue evidence="1">Whole body</tissue>
    </source>
</reference>
<reference evidence="1" key="2">
    <citation type="journal article" date="2021" name="World Allergy Organ. J.">
        <title>Chromosome-level assembly of Dermatophagoides farinae genome and transcriptome reveals two novel allergens Der f 37 and Der f 39.</title>
        <authorList>
            <person name="Chen J."/>
            <person name="Cai Z."/>
            <person name="Fan D."/>
            <person name="Hu J."/>
            <person name="Hou Y."/>
            <person name="He Y."/>
            <person name="Zhang Z."/>
            <person name="Zhao Z."/>
            <person name="Gao P."/>
            <person name="Hu W."/>
            <person name="Sun J."/>
            <person name="Li J."/>
            <person name="Ji K."/>
        </authorList>
    </citation>
    <scope>NUCLEOTIDE SEQUENCE</scope>
    <source>
        <strain evidence="1">JKM2019</strain>
    </source>
</reference>
<dbReference type="Proteomes" id="UP000828236">
    <property type="component" value="Unassembled WGS sequence"/>
</dbReference>
<protein>
    <submittedName>
        <fullName evidence="1">Uncharacterized protein</fullName>
    </submittedName>
</protein>